<dbReference type="GO" id="GO:0005524">
    <property type="term" value="F:ATP binding"/>
    <property type="evidence" value="ECO:0007669"/>
    <property type="project" value="UniProtKB-KW"/>
</dbReference>
<accession>F1KX28</accession>
<evidence type="ECO:0000256" key="1">
    <source>
        <dbReference type="ARBA" id="ARBA00006820"/>
    </source>
</evidence>
<feature type="region of interest" description="Disordered" evidence="5">
    <location>
        <begin position="603"/>
        <end position="627"/>
    </location>
</feature>
<proteinExistence type="evidence at transcript level"/>
<reference evidence="6" key="1">
    <citation type="journal article" date="2011" name="Genome Res.">
        <title>Deep small RNA sequencing from the nematode Ascaris reveals conservation, functional diversification, and novel developmental profiles.</title>
        <authorList>
            <person name="Wang J."/>
            <person name="Czech B."/>
            <person name="Crunk A."/>
            <person name="Wallace A."/>
            <person name="Mitreva M."/>
            <person name="Hannon G.J."/>
            <person name="Davis R.E."/>
        </authorList>
    </citation>
    <scope>NUCLEOTIDE SEQUENCE</scope>
</reference>
<dbReference type="GO" id="GO:0036064">
    <property type="term" value="C:ciliary basal body"/>
    <property type="evidence" value="ECO:0007669"/>
    <property type="project" value="TreeGrafter"/>
</dbReference>
<dbReference type="GO" id="GO:0015631">
    <property type="term" value="F:tubulin binding"/>
    <property type="evidence" value="ECO:0007669"/>
    <property type="project" value="TreeGrafter"/>
</dbReference>
<dbReference type="InterPro" id="IPR004344">
    <property type="entry name" value="TTL/TTLL_fam"/>
</dbReference>
<dbReference type="SUPFAM" id="SSF56059">
    <property type="entry name" value="Glutathione synthetase ATP-binding domain-like"/>
    <property type="match status" value="1"/>
</dbReference>
<comment type="similarity">
    <text evidence="1">Belongs to the tubulin--tyrosine ligase family.</text>
</comment>
<protein>
    <submittedName>
        <fullName evidence="6">Tubulin polyglutamylase TTLL11</fullName>
    </submittedName>
</protein>
<dbReference type="EMBL" id="JI167331">
    <property type="protein sequence ID" value="ADY42432.1"/>
    <property type="molecule type" value="mRNA"/>
</dbReference>
<dbReference type="PANTHER" id="PTHR12241">
    <property type="entry name" value="TUBULIN POLYGLUTAMYLASE"/>
    <property type="match status" value="1"/>
</dbReference>
<evidence type="ECO:0000256" key="2">
    <source>
        <dbReference type="ARBA" id="ARBA00022598"/>
    </source>
</evidence>
<evidence type="ECO:0000256" key="3">
    <source>
        <dbReference type="ARBA" id="ARBA00022741"/>
    </source>
</evidence>
<organism evidence="6">
    <name type="scientific">Ascaris suum</name>
    <name type="common">Pig roundworm</name>
    <name type="synonym">Ascaris lumbricoides</name>
    <dbReference type="NCBI Taxonomy" id="6253"/>
    <lineage>
        <taxon>Eukaryota</taxon>
        <taxon>Metazoa</taxon>
        <taxon>Ecdysozoa</taxon>
        <taxon>Nematoda</taxon>
        <taxon>Chromadorea</taxon>
        <taxon>Rhabditida</taxon>
        <taxon>Spirurina</taxon>
        <taxon>Ascaridomorpha</taxon>
        <taxon>Ascaridoidea</taxon>
        <taxon>Ascarididae</taxon>
        <taxon>Ascaris</taxon>
    </lineage>
</organism>
<keyword evidence="3" id="KW-0547">Nucleotide-binding</keyword>
<evidence type="ECO:0000256" key="4">
    <source>
        <dbReference type="ARBA" id="ARBA00022840"/>
    </source>
</evidence>
<dbReference type="Pfam" id="PF03133">
    <property type="entry name" value="TTL"/>
    <property type="match status" value="1"/>
</dbReference>
<dbReference type="GO" id="GO:0070740">
    <property type="term" value="F:tubulin-glutamic acid ligase activity"/>
    <property type="evidence" value="ECO:0007669"/>
    <property type="project" value="TreeGrafter"/>
</dbReference>
<evidence type="ECO:0000313" key="6">
    <source>
        <dbReference type="EMBL" id="ADY42432.1"/>
    </source>
</evidence>
<sequence>MEKQKSELTVDNRGSWQGAFMSHSIARTFSIDTSRAKTNAQVVSLCAQQLGLQEYPEGRSDGKPCDIYWHNVVYQDMKAIVADVNARVNKFPGMTDLSKKISLSRAIASMRRLFPDEYEFYPKSWFLPAQLDEFIDYCDSIYVSADEEDCAEPQPKWFIVKPDDGAQGTGIYLINSPSQLKDTSAKQLIQEYIADPFLMGDGLKFDFRVYAVIKSINPLSLHVAREGMARFCTEKYSKPSTSNFDNLYAHLTNYSLNKANNHYVHSNSLQDQLKGSKRLLSTVFHQMEARGVKTKRLWHNIKLIIVKTILAMVPEIMLSYEHYFYDAPGPQCFQIMGFDILVTKELKPILLEVNSAPSLTIDHTLPMPNEEEIENVEPPRIRSVVDEVIKIPLVMDTILLVLDLIDDVYSARSISTMSVLSDRGNSAKKAADDMIALSIKRKSHLSEIFPCRYGQCSGHLLFLDKAVYLFMQFVNLKQTSFMTISGARTFVRKCNLMNVITIPDLERKFSEIYCHFTGEQYTSFTSGLTFHGFLTLIYEIAQFKFPLCDDLLGSVQRLLAYCDVSLRHYGVRSARLRRTQIDNDKENSVEIYLLPTRLKEKRTSRTQIRSKSDGNRKGRSRYGRSLPRTININTPTALSEEMSTGKIANNKHNSRLVLPKIKPPFLV</sequence>
<keyword evidence="2" id="KW-0436">Ligase</keyword>
<dbReference type="GO" id="GO:0000226">
    <property type="term" value="P:microtubule cytoskeleton organization"/>
    <property type="evidence" value="ECO:0007669"/>
    <property type="project" value="TreeGrafter"/>
</dbReference>
<keyword evidence="4" id="KW-0067">ATP-binding</keyword>
<dbReference type="AlphaFoldDB" id="F1KX28"/>
<name>F1KX28_ASCSU</name>
<dbReference type="GO" id="GO:0019098">
    <property type="term" value="P:reproductive behavior"/>
    <property type="evidence" value="ECO:0007669"/>
    <property type="project" value="UniProtKB-ARBA"/>
</dbReference>
<dbReference type="Gene3D" id="3.30.470.20">
    <property type="entry name" value="ATP-grasp fold, B domain"/>
    <property type="match status" value="1"/>
</dbReference>
<dbReference type="PROSITE" id="PS51221">
    <property type="entry name" value="TTL"/>
    <property type="match status" value="1"/>
</dbReference>
<evidence type="ECO:0000256" key="5">
    <source>
        <dbReference type="SAM" id="MobiDB-lite"/>
    </source>
</evidence>
<dbReference type="PANTHER" id="PTHR12241:SF154">
    <property type="entry name" value="TUBULIN POLYGLUTAMYLASE TTLL11"/>
    <property type="match status" value="1"/>
</dbReference>